<evidence type="ECO:0000313" key="8">
    <source>
        <dbReference type="EMBL" id="CEP00552.1"/>
    </source>
</evidence>
<dbReference type="PANTHER" id="PTHR11800">
    <property type="entry name" value="DNA-DIRECTED RNA POLYMERASE"/>
    <property type="match status" value="1"/>
</dbReference>
<keyword evidence="2" id="KW-0240">DNA-directed RNA polymerase</keyword>
<dbReference type="SUPFAM" id="SSF55257">
    <property type="entry name" value="RBP11-like subunits of RNA polymerase"/>
    <property type="match status" value="1"/>
</dbReference>
<evidence type="ECO:0000256" key="2">
    <source>
        <dbReference type="ARBA" id="ARBA00022478"/>
    </source>
</evidence>
<evidence type="ECO:0000313" key="10">
    <source>
        <dbReference type="Proteomes" id="UP000039324"/>
    </source>
</evidence>
<dbReference type="InterPro" id="IPR011262">
    <property type="entry name" value="DNA-dir_RNA_pol_insert"/>
</dbReference>
<evidence type="ECO:0000256" key="3">
    <source>
        <dbReference type="ARBA" id="ARBA00023163"/>
    </source>
</evidence>
<proteinExistence type="inferred from homology"/>
<evidence type="ECO:0000256" key="6">
    <source>
        <dbReference type="ARBA" id="ARBA00072506"/>
    </source>
</evidence>
<dbReference type="STRING" id="37360.A0A0G4IZ48"/>
<dbReference type="Gene3D" id="3.30.1360.10">
    <property type="entry name" value="RNA polymerase, RBP11-like subunit"/>
    <property type="match status" value="1"/>
</dbReference>
<sequence length="292" mass="32176">MAQARNAQVEINEITSDMMTFTLSGTDTSVANALRRVMIAEVPTMAIDLVEIRVNTSVCHDEFLAHRLGLIPLISVNADTYNYTRDCKCEGNCSDCSVTFELSVVNTTMDDISVTSHDLIALGVSDVRPVDNRDTPDKVLIVKLGPNEELSLTAIARKGIAKEHAKWSPVAVATYQFDPLVQVNSSRMDTLSELQKKEFVGSCPTKVYTYEEQHRVVVVEEPGACMFCEQCVRKAESFSIKDLVKISVKPGRFIFKVESTGVMPPDQIVFSALKILADKLDAVDHELALEGA</sequence>
<dbReference type="GO" id="GO:0005665">
    <property type="term" value="C:RNA polymerase II, core complex"/>
    <property type="evidence" value="ECO:0007669"/>
    <property type="project" value="TreeGrafter"/>
</dbReference>
<dbReference type="EMBL" id="CDSF01000101">
    <property type="protein sequence ID" value="CEP00552.1"/>
    <property type="molecule type" value="Genomic_DNA"/>
</dbReference>
<dbReference type="GO" id="GO:0006366">
    <property type="term" value="P:transcription by RNA polymerase II"/>
    <property type="evidence" value="ECO:0007669"/>
    <property type="project" value="TreeGrafter"/>
</dbReference>
<dbReference type="Gene3D" id="3.30.70.20">
    <property type="match status" value="1"/>
</dbReference>
<dbReference type="CDD" id="cd07031">
    <property type="entry name" value="RNAP_II_RPB3"/>
    <property type="match status" value="1"/>
</dbReference>
<dbReference type="InterPro" id="IPR011263">
    <property type="entry name" value="DNA-dir_RNA_pol_RpoA/D/Rpb3"/>
</dbReference>
<feature type="domain" description="DNA-directed RNA polymerase RpoA/D/Rpb3-type" evidence="7">
    <location>
        <begin position="18"/>
        <end position="286"/>
    </location>
</feature>
<dbReference type="Pfam" id="PF01193">
    <property type="entry name" value="RNA_pol_L"/>
    <property type="match status" value="1"/>
</dbReference>
<dbReference type="Gene3D" id="2.170.120.12">
    <property type="entry name" value="DNA-directed RNA polymerase, insert domain"/>
    <property type="match status" value="1"/>
</dbReference>
<name>A0A0G4IZ48_PLABS</name>
<dbReference type="SMART" id="SM00662">
    <property type="entry name" value="RPOLD"/>
    <property type="match status" value="1"/>
</dbReference>
<evidence type="ECO:0000256" key="4">
    <source>
        <dbReference type="ARBA" id="ARBA00023242"/>
    </source>
</evidence>
<keyword evidence="4" id="KW-0539">Nucleus</keyword>
<dbReference type="InterPro" id="IPR036603">
    <property type="entry name" value="RBP11-like"/>
</dbReference>
<dbReference type="EMBL" id="OVEO01000002">
    <property type="protein sequence ID" value="SPQ93952.1"/>
    <property type="molecule type" value="Genomic_DNA"/>
</dbReference>
<dbReference type="GO" id="GO:0003899">
    <property type="term" value="F:DNA-directed RNA polymerase activity"/>
    <property type="evidence" value="ECO:0007669"/>
    <property type="project" value="InterPro"/>
</dbReference>
<dbReference type="PROSITE" id="PS00446">
    <property type="entry name" value="RNA_POL_D_30KD"/>
    <property type="match status" value="1"/>
</dbReference>
<dbReference type="NCBIfam" id="NF001988">
    <property type="entry name" value="PRK00783.1"/>
    <property type="match status" value="1"/>
</dbReference>
<dbReference type="HAMAP" id="MF_00320">
    <property type="entry name" value="RNApol_arch_Rpo3"/>
    <property type="match status" value="1"/>
</dbReference>
<gene>
    <name evidence="8" type="ORF">PBRA_001606</name>
    <name evidence="9" type="ORF">PLBR_LOCUS1167</name>
</gene>
<accession>A0A0G4IZ48</accession>
<dbReference type="InterPro" id="IPR036643">
    <property type="entry name" value="RNApol_insert_sf"/>
</dbReference>
<dbReference type="OrthoDB" id="270173at2759"/>
<geneLocation type="mitochondrion" evidence="9"/>
<keyword evidence="9" id="KW-0496">Mitochondrion</keyword>
<evidence type="ECO:0000313" key="9">
    <source>
        <dbReference type="EMBL" id="SPQ93952.1"/>
    </source>
</evidence>
<dbReference type="Pfam" id="PF01000">
    <property type="entry name" value="RNA_pol_A_bac"/>
    <property type="match status" value="1"/>
</dbReference>
<reference evidence="9 11" key="2">
    <citation type="submission" date="2018-03" db="EMBL/GenBank/DDBJ databases">
        <authorList>
            <person name="Fogelqvist J."/>
        </authorList>
    </citation>
    <scope>NUCLEOTIDE SEQUENCE [LARGE SCALE GENOMIC DNA]</scope>
</reference>
<evidence type="ECO:0000259" key="7">
    <source>
        <dbReference type="SMART" id="SM00662"/>
    </source>
</evidence>
<comment type="similarity">
    <text evidence="5">Belongs to the archaeal Rpo3/eukaryotic RPB3 RNA polymerase subunit family.</text>
</comment>
<comment type="subcellular location">
    <subcellularLocation>
        <location evidence="1">Nucleus</location>
    </subcellularLocation>
</comment>
<evidence type="ECO:0000256" key="1">
    <source>
        <dbReference type="ARBA" id="ARBA00004123"/>
    </source>
</evidence>
<evidence type="ECO:0000313" key="11">
    <source>
        <dbReference type="Proteomes" id="UP000290189"/>
    </source>
</evidence>
<dbReference type="FunFam" id="2.170.120.12:FF:000002">
    <property type="entry name" value="DNA-directed RNA polymerase II subunit RPB3"/>
    <property type="match status" value="1"/>
</dbReference>
<dbReference type="GO" id="GO:0046983">
    <property type="term" value="F:protein dimerization activity"/>
    <property type="evidence" value="ECO:0007669"/>
    <property type="project" value="InterPro"/>
</dbReference>
<dbReference type="InterPro" id="IPR022842">
    <property type="entry name" value="RNAP_Rpo3/Rpb3/RPAC1"/>
</dbReference>
<protein>
    <recommendedName>
        <fullName evidence="6">DNA-directed RNA polymerase II subunit RPB3</fullName>
    </recommendedName>
</protein>
<dbReference type="Proteomes" id="UP000039324">
    <property type="component" value="Unassembled WGS sequence"/>
</dbReference>
<dbReference type="AlphaFoldDB" id="A0A0G4IZ48"/>
<evidence type="ECO:0000256" key="5">
    <source>
        <dbReference type="ARBA" id="ARBA00025804"/>
    </source>
</evidence>
<dbReference type="PANTHER" id="PTHR11800:SF2">
    <property type="entry name" value="DNA-DIRECTED RNA POLYMERASE II SUBUNIT RPB3"/>
    <property type="match status" value="1"/>
</dbReference>
<dbReference type="InterPro" id="IPR050518">
    <property type="entry name" value="Rpo3/RPB3_RNA_Pol_subunit"/>
</dbReference>
<dbReference type="GO" id="GO:0003677">
    <property type="term" value="F:DNA binding"/>
    <property type="evidence" value="ECO:0007669"/>
    <property type="project" value="InterPro"/>
</dbReference>
<keyword evidence="10" id="KW-1185">Reference proteome</keyword>
<reference evidence="8 10" key="1">
    <citation type="submission" date="2015-02" db="EMBL/GenBank/DDBJ databases">
        <authorList>
            <person name="Chooi Y.-H."/>
        </authorList>
    </citation>
    <scope>NUCLEOTIDE SEQUENCE [LARGE SCALE GENOMIC DNA]</scope>
    <source>
        <strain evidence="8">E3</strain>
    </source>
</reference>
<dbReference type="InterPro" id="IPR001514">
    <property type="entry name" value="DNA-dir_RNA_pol_30-40kDasu_CS"/>
</dbReference>
<dbReference type="Proteomes" id="UP000290189">
    <property type="component" value="Unassembled WGS sequence"/>
</dbReference>
<dbReference type="OMA" id="DETKFHF"/>
<organism evidence="8 10">
    <name type="scientific">Plasmodiophora brassicae</name>
    <name type="common">Clubroot disease agent</name>
    <dbReference type="NCBI Taxonomy" id="37360"/>
    <lineage>
        <taxon>Eukaryota</taxon>
        <taxon>Sar</taxon>
        <taxon>Rhizaria</taxon>
        <taxon>Endomyxa</taxon>
        <taxon>Phytomyxea</taxon>
        <taxon>Plasmodiophorida</taxon>
        <taxon>Plasmodiophoridae</taxon>
        <taxon>Plasmodiophora</taxon>
    </lineage>
</organism>
<dbReference type="SUPFAM" id="SSF56553">
    <property type="entry name" value="Insert subdomain of RNA polymerase alpha subunit"/>
    <property type="match status" value="1"/>
</dbReference>
<keyword evidence="3" id="KW-0804">Transcription</keyword>